<dbReference type="Gene3D" id="1.10.260.40">
    <property type="entry name" value="lambda repressor-like DNA-binding domains"/>
    <property type="match status" value="1"/>
</dbReference>
<dbReference type="PROSITE" id="PS50943">
    <property type="entry name" value="HTH_CROC1"/>
    <property type="match status" value="1"/>
</dbReference>
<dbReference type="CDD" id="cd00093">
    <property type="entry name" value="HTH_XRE"/>
    <property type="match status" value="1"/>
</dbReference>
<comment type="caution">
    <text evidence="2">The sequence shown here is derived from an EMBL/GenBank/DDBJ whole genome shotgun (WGS) entry which is preliminary data.</text>
</comment>
<dbReference type="SMART" id="SM00530">
    <property type="entry name" value="HTH_XRE"/>
    <property type="match status" value="1"/>
</dbReference>
<dbReference type="AlphaFoldDB" id="A0A940NS28"/>
<dbReference type="GO" id="GO:0003677">
    <property type="term" value="F:DNA binding"/>
    <property type="evidence" value="ECO:0007669"/>
    <property type="project" value="InterPro"/>
</dbReference>
<accession>A0A940NS28</accession>
<protein>
    <submittedName>
        <fullName evidence="2">Helix-turn-helix transcriptional regulator</fullName>
    </submittedName>
</protein>
<dbReference type="InterPro" id="IPR010982">
    <property type="entry name" value="Lambda_DNA-bd_dom_sf"/>
</dbReference>
<gene>
    <name evidence="2" type="ORF">J5Y03_16600</name>
</gene>
<evidence type="ECO:0000259" key="1">
    <source>
        <dbReference type="PROSITE" id="PS50943"/>
    </source>
</evidence>
<dbReference type="InterPro" id="IPR001387">
    <property type="entry name" value="Cro/C1-type_HTH"/>
</dbReference>
<organism evidence="2 3">
    <name type="scientific">Gottfriedia endophytica</name>
    <dbReference type="NCBI Taxonomy" id="2820819"/>
    <lineage>
        <taxon>Bacteria</taxon>
        <taxon>Bacillati</taxon>
        <taxon>Bacillota</taxon>
        <taxon>Bacilli</taxon>
        <taxon>Bacillales</taxon>
        <taxon>Bacillaceae</taxon>
        <taxon>Gottfriedia</taxon>
    </lineage>
</organism>
<name>A0A940NS28_9BACI</name>
<dbReference type="Pfam" id="PF01381">
    <property type="entry name" value="HTH_3"/>
    <property type="match status" value="1"/>
</dbReference>
<sequence>MKCIQKIKHEKYLEIDGVKLKLFRLSRGWNLTRLALESGVTRKTIGEIEKGKKTNIRFSTINEIANALEIKIEFFCTQNEM</sequence>
<proteinExistence type="predicted"/>
<dbReference type="SUPFAM" id="SSF47413">
    <property type="entry name" value="lambda repressor-like DNA-binding domains"/>
    <property type="match status" value="1"/>
</dbReference>
<dbReference type="RefSeq" id="WP_209407121.1">
    <property type="nucleotide sequence ID" value="NZ_JAGIYQ010000014.1"/>
</dbReference>
<evidence type="ECO:0000313" key="2">
    <source>
        <dbReference type="EMBL" id="MBP0726780.1"/>
    </source>
</evidence>
<dbReference type="EMBL" id="JAGIYQ010000014">
    <property type="protein sequence ID" value="MBP0726780.1"/>
    <property type="molecule type" value="Genomic_DNA"/>
</dbReference>
<reference evidence="2" key="1">
    <citation type="submission" date="2021-04" db="EMBL/GenBank/DDBJ databases">
        <title>Genome seq and assembly of Bacillus sp.</title>
        <authorList>
            <person name="Chhetri G."/>
        </authorList>
    </citation>
    <scope>NUCLEOTIDE SEQUENCE</scope>
    <source>
        <strain evidence="2">RG28</strain>
    </source>
</reference>
<dbReference type="Proteomes" id="UP000682134">
    <property type="component" value="Unassembled WGS sequence"/>
</dbReference>
<evidence type="ECO:0000313" key="3">
    <source>
        <dbReference type="Proteomes" id="UP000682134"/>
    </source>
</evidence>
<feature type="domain" description="HTH cro/C1-type" evidence="1">
    <location>
        <begin position="20"/>
        <end position="75"/>
    </location>
</feature>
<keyword evidence="3" id="KW-1185">Reference proteome</keyword>